<reference evidence="2" key="2">
    <citation type="journal article" date="2015" name="Fish Shellfish Immunol.">
        <title>Early steps in the European eel (Anguilla anguilla)-Vibrio vulnificus interaction in the gills: Role of the RtxA13 toxin.</title>
        <authorList>
            <person name="Callol A."/>
            <person name="Pajuelo D."/>
            <person name="Ebbesson L."/>
            <person name="Teles M."/>
            <person name="MacKenzie S."/>
            <person name="Amaro C."/>
        </authorList>
    </citation>
    <scope>NUCLEOTIDE SEQUENCE</scope>
</reference>
<accession>A0A0E9PZW3</accession>
<evidence type="ECO:0000313" key="2">
    <source>
        <dbReference type="EMBL" id="JAH10034.1"/>
    </source>
</evidence>
<name>A0A0E9PZW3_ANGAN</name>
<keyword evidence="1" id="KW-1133">Transmembrane helix</keyword>
<proteinExistence type="predicted"/>
<reference evidence="2" key="1">
    <citation type="submission" date="2014-11" db="EMBL/GenBank/DDBJ databases">
        <authorList>
            <person name="Amaro Gonzalez C."/>
        </authorList>
    </citation>
    <scope>NUCLEOTIDE SEQUENCE</scope>
</reference>
<organism evidence="2">
    <name type="scientific">Anguilla anguilla</name>
    <name type="common">European freshwater eel</name>
    <name type="synonym">Muraena anguilla</name>
    <dbReference type="NCBI Taxonomy" id="7936"/>
    <lineage>
        <taxon>Eukaryota</taxon>
        <taxon>Metazoa</taxon>
        <taxon>Chordata</taxon>
        <taxon>Craniata</taxon>
        <taxon>Vertebrata</taxon>
        <taxon>Euteleostomi</taxon>
        <taxon>Actinopterygii</taxon>
        <taxon>Neopterygii</taxon>
        <taxon>Teleostei</taxon>
        <taxon>Anguilliformes</taxon>
        <taxon>Anguillidae</taxon>
        <taxon>Anguilla</taxon>
    </lineage>
</organism>
<keyword evidence="1" id="KW-0812">Transmembrane</keyword>
<feature type="transmembrane region" description="Helical" evidence="1">
    <location>
        <begin position="6"/>
        <end position="29"/>
    </location>
</feature>
<dbReference type="AlphaFoldDB" id="A0A0E9PZW3"/>
<sequence>MAGECFGWYIVIQYFILMITSICIHYYILHLVNLC</sequence>
<protein>
    <submittedName>
        <fullName evidence="2">Uncharacterized protein</fullName>
    </submittedName>
</protein>
<evidence type="ECO:0000256" key="1">
    <source>
        <dbReference type="SAM" id="Phobius"/>
    </source>
</evidence>
<keyword evidence="1" id="KW-0472">Membrane</keyword>
<dbReference type="EMBL" id="GBXM01098543">
    <property type="protein sequence ID" value="JAH10034.1"/>
    <property type="molecule type" value="Transcribed_RNA"/>
</dbReference>